<name>A0ACC2PJL1_9HYME</name>
<organism evidence="1 2">
    <name type="scientific">Eretmocerus hayati</name>
    <dbReference type="NCBI Taxonomy" id="131215"/>
    <lineage>
        <taxon>Eukaryota</taxon>
        <taxon>Metazoa</taxon>
        <taxon>Ecdysozoa</taxon>
        <taxon>Arthropoda</taxon>
        <taxon>Hexapoda</taxon>
        <taxon>Insecta</taxon>
        <taxon>Pterygota</taxon>
        <taxon>Neoptera</taxon>
        <taxon>Endopterygota</taxon>
        <taxon>Hymenoptera</taxon>
        <taxon>Apocrita</taxon>
        <taxon>Proctotrupomorpha</taxon>
        <taxon>Chalcidoidea</taxon>
        <taxon>Aphelinidae</taxon>
        <taxon>Aphelininae</taxon>
        <taxon>Eretmocerus</taxon>
    </lineage>
</organism>
<evidence type="ECO:0000313" key="1">
    <source>
        <dbReference type="EMBL" id="KAJ8683642.1"/>
    </source>
</evidence>
<evidence type="ECO:0000313" key="2">
    <source>
        <dbReference type="Proteomes" id="UP001239111"/>
    </source>
</evidence>
<comment type="caution">
    <text evidence="1">The sequence shown here is derived from an EMBL/GenBank/DDBJ whole genome shotgun (WGS) entry which is preliminary data.</text>
</comment>
<gene>
    <name evidence="1" type="ORF">QAD02_019434</name>
</gene>
<protein>
    <submittedName>
        <fullName evidence="1">Uncharacterized protein</fullName>
    </submittedName>
</protein>
<dbReference type="Proteomes" id="UP001239111">
    <property type="component" value="Chromosome 1"/>
</dbReference>
<keyword evidence="2" id="KW-1185">Reference proteome</keyword>
<accession>A0ACC2PJL1</accession>
<dbReference type="EMBL" id="CM056741">
    <property type="protein sequence ID" value="KAJ8683642.1"/>
    <property type="molecule type" value="Genomic_DNA"/>
</dbReference>
<sequence length="600" mass="68774">MCSFRNSEGDSAHKNGDHYMFQANNFEFFSEKLTEAINDCNNKKLASLLNHPQSISIIEEFTYETLVSVVSILEACDYKANGWTSKSCDEVLHFLSTHCKPTELLLYLVEQIDICKSDECFYHLLKPLKICLAGCKNPSTVIDMCTDVIKKFLSHLPIPHDEEGDSHDDQVERIILSYIHISRFYDDLINNFESNDKSNSKMKTIENILLESLLVMFGNPICHLTLSESNHSLITSKISKNILKIQWDIVYLFQFINHGNFHKYYSNSCLQNVETGKLKSGEKSAVLNIDDLCLCNFFWSILNTKTVNIPSVYNPQYIAYNVINMANYFMTCQGNGKIFVIKALDLISFALNIIDKFQLPVEALELSIHGELFKHLENCILYPDSEKDQKYAMRVFINFTRAFEIKARYLVMKNLIISDHHSKIKSIVVGIFKNSVAETLETLEKNPNNEDSNLMYSNLKMFLLKICFLQDGMKTNLLDISDQILVTLNFILFLALRVEKNVEIPKILDHSVLAFLTSVRTLISSQRDACKLDMSELEKFGSVSKQKRDGGEMTLLLQDPHLSVEQKIHLCNRAINSLFMMESTLDRINECTKTFSTVNL</sequence>
<reference evidence="1" key="1">
    <citation type="submission" date="2023-04" db="EMBL/GenBank/DDBJ databases">
        <title>A chromosome-level genome assembly of the parasitoid wasp Eretmocerus hayati.</title>
        <authorList>
            <person name="Zhong Y."/>
            <person name="Liu S."/>
            <person name="Liu Y."/>
        </authorList>
    </citation>
    <scope>NUCLEOTIDE SEQUENCE</scope>
    <source>
        <strain evidence="1">ZJU_SS_LIU_2023</strain>
    </source>
</reference>
<proteinExistence type="predicted"/>